<dbReference type="RefSeq" id="WP_147663772.1">
    <property type="nucleotide sequence ID" value="NZ_CP042905.2"/>
</dbReference>
<keyword evidence="2" id="KW-1185">Reference proteome</keyword>
<accession>A0A5B9DCD7</accession>
<gene>
    <name evidence="1" type="ORF">DSAG12_02674</name>
</gene>
<dbReference type="Proteomes" id="UP000321408">
    <property type="component" value="Chromosome"/>
</dbReference>
<organism evidence="1 2">
    <name type="scientific">Promethearchaeum syntrophicum</name>
    <dbReference type="NCBI Taxonomy" id="2594042"/>
    <lineage>
        <taxon>Archaea</taxon>
        <taxon>Promethearchaeati</taxon>
        <taxon>Promethearchaeota</taxon>
        <taxon>Promethearchaeia</taxon>
        <taxon>Promethearchaeales</taxon>
        <taxon>Promethearchaeaceae</taxon>
        <taxon>Promethearchaeum</taxon>
    </lineage>
</organism>
<protein>
    <recommendedName>
        <fullName evidence="3">PIN domain-containing protein</fullName>
    </recommendedName>
</protein>
<dbReference type="Gene3D" id="3.40.50.1010">
    <property type="entry name" value="5'-nuclease"/>
    <property type="match status" value="1"/>
</dbReference>
<evidence type="ECO:0000313" key="2">
    <source>
        <dbReference type="Proteomes" id="UP000321408"/>
    </source>
</evidence>
<evidence type="ECO:0008006" key="3">
    <source>
        <dbReference type="Google" id="ProtNLM"/>
    </source>
</evidence>
<evidence type="ECO:0000313" key="1">
    <source>
        <dbReference type="EMBL" id="QEE16844.1"/>
    </source>
</evidence>
<dbReference type="AlphaFoldDB" id="A0A5B9DCD7"/>
<dbReference type="KEGG" id="psyt:DSAG12_02674"/>
<dbReference type="GeneID" id="41330654"/>
<dbReference type="EMBL" id="CP042905">
    <property type="protein sequence ID" value="QEE16844.1"/>
    <property type="molecule type" value="Genomic_DNA"/>
</dbReference>
<dbReference type="OrthoDB" id="70111at2157"/>
<sequence length="151" mass="18399">MDHRIGGIKIVFSKIALDSNVFRNYDFINYLTLYSTDFEIYLPTIVQLEVGYFYKTKNLDWNKFKEDLDKFDCKMIKWENFEPSRIIENAYKNRGTLPFRQHFRDYIIATECETLIDKLITYNIKHFNWENKFDIINPEDFVRDHLKSKKK</sequence>
<name>A0A5B9DCD7_9ARCH</name>
<proteinExistence type="predicted"/>
<reference evidence="1 2" key="1">
    <citation type="journal article" date="2020" name="Nature">
        <title>Isolation of an archaeon at the prokaryote-eukaryote interface.</title>
        <authorList>
            <person name="Imachi H."/>
            <person name="Nobu M.K."/>
            <person name="Nakahara N."/>
            <person name="Morono Y."/>
            <person name="Ogawara M."/>
            <person name="Takaki Y."/>
            <person name="Takano Y."/>
            <person name="Uematsu K."/>
            <person name="Ikuta T."/>
            <person name="Ito M."/>
            <person name="Matsui Y."/>
            <person name="Miyazaki M."/>
            <person name="Murata K."/>
            <person name="Saito Y."/>
            <person name="Sakai S."/>
            <person name="Song C."/>
            <person name="Tasumi E."/>
            <person name="Yamanaka Y."/>
            <person name="Yamaguchi T."/>
            <person name="Kamagata Y."/>
            <person name="Tamaki H."/>
            <person name="Takai K."/>
        </authorList>
    </citation>
    <scope>NUCLEOTIDE SEQUENCE [LARGE SCALE GENOMIC DNA]</scope>
    <source>
        <strain evidence="1 2">MK-D1</strain>
    </source>
</reference>
<dbReference type="SUPFAM" id="SSF88723">
    <property type="entry name" value="PIN domain-like"/>
    <property type="match status" value="1"/>
</dbReference>
<dbReference type="InterPro" id="IPR029060">
    <property type="entry name" value="PIN-like_dom_sf"/>
</dbReference>
<reference evidence="1 2" key="2">
    <citation type="journal article" date="2024" name="Int. J. Syst. Evol. Microbiol.">
        <title>Promethearchaeum syntrophicum gen. nov., sp. nov., an anaerobic, obligately syntrophic archaeon, the first isolate of the lineage 'Asgard' archaea, and proposal of the new archaeal phylum Promethearchaeota phyl. nov. and kingdom Promethearchaeati regn. nov.</title>
        <authorList>
            <person name="Imachi H."/>
            <person name="Nobu M.K."/>
            <person name="Kato S."/>
            <person name="Takaki Y."/>
            <person name="Miyazaki M."/>
            <person name="Miyata M."/>
            <person name="Ogawara M."/>
            <person name="Saito Y."/>
            <person name="Sakai S."/>
            <person name="Tahara Y.O."/>
            <person name="Takano Y."/>
            <person name="Tasumi E."/>
            <person name="Uematsu K."/>
            <person name="Yoshimura T."/>
            <person name="Itoh T."/>
            <person name="Ohkuma M."/>
            <person name="Takai K."/>
        </authorList>
    </citation>
    <scope>NUCLEOTIDE SEQUENCE [LARGE SCALE GENOMIC DNA]</scope>
    <source>
        <strain evidence="1 2">MK-D1</strain>
    </source>
</reference>